<accession>A0A4P7CGQ1</accession>
<evidence type="ECO:0000259" key="4">
    <source>
        <dbReference type="PROSITE" id="PS50830"/>
    </source>
</evidence>
<dbReference type="KEGG" id="aio:EXH44_08150"/>
<dbReference type="Gene3D" id="2.40.50.90">
    <property type="match status" value="1"/>
</dbReference>
<reference evidence="5 6" key="1">
    <citation type="submission" date="2019-03" db="EMBL/GenBank/DDBJ databases">
        <authorList>
            <person name="Che Y."/>
            <person name="Zhou L."/>
        </authorList>
    </citation>
    <scope>NUCLEOTIDE SEQUENCE [LARGE SCALE GENOMIC DNA]</scope>
    <source>
        <strain evidence="5 6">AIFJ1607</strain>
    </source>
</reference>
<evidence type="ECO:0000256" key="2">
    <source>
        <dbReference type="ARBA" id="ARBA00022759"/>
    </source>
</evidence>
<dbReference type="InterPro" id="IPR016071">
    <property type="entry name" value="Staphylococal_nuclease_OB-fold"/>
</dbReference>
<dbReference type="Proteomes" id="UP000294444">
    <property type="component" value="Chromosome"/>
</dbReference>
<keyword evidence="2" id="KW-0255">Endonuclease</keyword>
<proteinExistence type="predicted"/>
<dbReference type="PROSITE" id="PS01123">
    <property type="entry name" value="TNASE_1"/>
    <property type="match status" value="1"/>
</dbReference>
<dbReference type="InterPro" id="IPR002071">
    <property type="entry name" value="Thermonucl_AS"/>
</dbReference>
<feature type="domain" description="TNase-like" evidence="4">
    <location>
        <begin position="28"/>
        <end position="147"/>
    </location>
</feature>
<evidence type="ECO:0000256" key="3">
    <source>
        <dbReference type="ARBA" id="ARBA00022801"/>
    </source>
</evidence>
<dbReference type="SUPFAM" id="SSF50199">
    <property type="entry name" value="Staphylococcal nuclease"/>
    <property type="match status" value="1"/>
</dbReference>
<dbReference type="EMBL" id="CP038145">
    <property type="protein sequence ID" value="QBQ64188.1"/>
    <property type="molecule type" value="Genomic_DNA"/>
</dbReference>
<protein>
    <submittedName>
        <fullName evidence="5">Thermonuclease family protein</fullName>
    </submittedName>
</protein>
<dbReference type="Pfam" id="PF00565">
    <property type="entry name" value="SNase"/>
    <property type="match status" value="1"/>
</dbReference>
<evidence type="ECO:0000313" key="6">
    <source>
        <dbReference type="Proteomes" id="UP000294444"/>
    </source>
</evidence>
<dbReference type="RefSeq" id="WP_162857018.1">
    <property type="nucleotide sequence ID" value="NZ_CP038145.1"/>
</dbReference>
<name>A0A4P7CGQ1_9PAST</name>
<organism evidence="5 6">
    <name type="scientific">Actinobacillus indolicus</name>
    <dbReference type="NCBI Taxonomy" id="51049"/>
    <lineage>
        <taxon>Bacteria</taxon>
        <taxon>Pseudomonadati</taxon>
        <taxon>Pseudomonadota</taxon>
        <taxon>Gammaproteobacteria</taxon>
        <taxon>Pasteurellales</taxon>
        <taxon>Pasteurellaceae</taxon>
        <taxon>Actinobacillus</taxon>
    </lineage>
</organism>
<gene>
    <name evidence="5" type="ORF">EXH44_08150</name>
</gene>
<evidence type="ECO:0000256" key="1">
    <source>
        <dbReference type="ARBA" id="ARBA00022722"/>
    </source>
</evidence>
<dbReference type="AlphaFoldDB" id="A0A4P7CGQ1"/>
<dbReference type="GO" id="GO:0004519">
    <property type="term" value="F:endonuclease activity"/>
    <property type="evidence" value="ECO:0007669"/>
    <property type="project" value="UniProtKB-KW"/>
</dbReference>
<dbReference type="PANTHER" id="PTHR12302">
    <property type="entry name" value="EBNA2 BINDING PROTEIN P100"/>
    <property type="match status" value="1"/>
</dbReference>
<keyword evidence="3" id="KW-0378">Hydrolase</keyword>
<dbReference type="InterPro" id="IPR035437">
    <property type="entry name" value="SNase_OB-fold_sf"/>
</dbReference>
<keyword evidence="6" id="KW-1185">Reference proteome</keyword>
<dbReference type="SMART" id="SM00318">
    <property type="entry name" value="SNc"/>
    <property type="match status" value="1"/>
</dbReference>
<dbReference type="PANTHER" id="PTHR12302:SF3">
    <property type="entry name" value="SERINE_THREONINE-PROTEIN KINASE 31"/>
    <property type="match status" value="1"/>
</dbReference>
<evidence type="ECO:0000313" key="5">
    <source>
        <dbReference type="EMBL" id="QBQ64188.1"/>
    </source>
</evidence>
<sequence length="228" mass="26292">MKRTFYFIFPIFLYLSLLCSPISLAKERIIQCKVVGINDGDTLTCLYNRNPLKVRLQHIDAPESAQAFGNKAKQSLAKLAFKKEVILDISGYDKYQRLLAVAYDLNGNNINLVQVQQGMAWAYRQTQPIYEQAQQQSQRQRIGLWQDKNPINPADWRASKRLDPNENLQNSPANSPLVTINCQVKLSCNRIANYEMAQRYFKQCGWKELDGNNDGIPCNKLYRKAQRQ</sequence>
<dbReference type="GO" id="GO:0016787">
    <property type="term" value="F:hydrolase activity"/>
    <property type="evidence" value="ECO:0007669"/>
    <property type="project" value="UniProtKB-KW"/>
</dbReference>
<dbReference type="GO" id="GO:0003676">
    <property type="term" value="F:nucleic acid binding"/>
    <property type="evidence" value="ECO:0007669"/>
    <property type="project" value="InterPro"/>
</dbReference>
<keyword evidence="1" id="KW-0540">Nuclease</keyword>
<dbReference type="PROSITE" id="PS50830">
    <property type="entry name" value="TNASE_3"/>
    <property type="match status" value="1"/>
</dbReference>